<keyword evidence="4" id="KW-0813">Transport</keyword>
<feature type="transmembrane region" description="Helical" evidence="11">
    <location>
        <begin position="357"/>
        <end position="374"/>
    </location>
</feature>
<dbReference type="CDD" id="cd01115">
    <property type="entry name" value="SLC13_permease"/>
    <property type="match status" value="1"/>
</dbReference>
<evidence type="ECO:0000313" key="13">
    <source>
        <dbReference type="Proteomes" id="UP000198312"/>
    </source>
</evidence>
<dbReference type="GO" id="GO:0015141">
    <property type="term" value="F:succinate transmembrane transporter activity"/>
    <property type="evidence" value="ECO:0007669"/>
    <property type="project" value="UniProtKB-ARBA"/>
</dbReference>
<dbReference type="PANTHER" id="PTHR10283">
    <property type="entry name" value="SOLUTE CARRIER FAMILY 13 MEMBER"/>
    <property type="match status" value="1"/>
</dbReference>
<feature type="transmembrane region" description="Helical" evidence="11">
    <location>
        <begin position="227"/>
        <end position="250"/>
    </location>
</feature>
<dbReference type="RefSeq" id="WP_089061948.1">
    <property type="nucleotide sequence ID" value="NZ_CP022315.1"/>
</dbReference>
<dbReference type="GO" id="GO:0015293">
    <property type="term" value="F:symporter activity"/>
    <property type="evidence" value="ECO:0007669"/>
    <property type="project" value="UniProtKB-KW"/>
</dbReference>
<dbReference type="KEGG" id="vil:CFK37_11310"/>
<dbReference type="NCBIfam" id="TIGR00785">
    <property type="entry name" value="dass"/>
    <property type="match status" value="1"/>
</dbReference>
<dbReference type="PANTHER" id="PTHR10283:SF82">
    <property type="entry name" value="SOLUTE CARRIER FAMILY 13 MEMBER 2"/>
    <property type="match status" value="1"/>
</dbReference>
<evidence type="ECO:0000256" key="5">
    <source>
        <dbReference type="ARBA" id="ARBA00022692"/>
    </source>
</evidence>
<evidence type="ECO:0000256" key="4">
    <source>
        <dbReference type="ARBA" id="ARBA00022448"/>
    </source>
</evidence>
<dbReference type="GO" id="GO:0005886">
    <property type="term" value="C:plasma membrane"/>
    <property type="evidence" value="ECO:0007669"/>
    <property type="project" value="TreeGrafter"/>
</dbReference>
<evidence type="ECO:0000256" key="11">
    <source>
        <dbReference type="SAM" id="Phobius"/>
    </source>
</evidence>
<feature type="transmembrane region" description="Helical" evidence="11">
    <location>
        <begin position="88"/>
        <end position="116"/>
    </location>
</feature>
<dbReference type="Proteomes" id="UP000198312">
    <property type="component" value="Chromosome"/>
</dbReference>
<evidence type="ECO:0000256" key="6">
    <source>
        <dbReference type="ARBA" id="ARBA00022847"/>
    </source>
</evidence>
<dbReference type="Pfam" id="PF00939">
    <property type="entry name" value="Na_sulph_symp"/>
    <property type="match status" value="1"/>
</dbReference>
<proteinExistence type="inferred from homology"/>
<dbReference type="InterPro" id="IPR001898">
    <property type="entry name" value="SLC13A/DASS"/>
</dbReference>
<evidence type="ECO:0000313" key="12">
    <source>
        <dbReference type="EMBL" id="ASK62689.1"/>
    </source>
</evidence>
<dbReference type="EMBL" id="CP022315">
    <property type="protein sequence ID" value="ASK62689.1"/>
    <property type="molecule type" value="Genomic_DNA"/>
</dbReference>
<feature type="transmembrane region" description="Helical" evidence="11">
    <location>
        <begin position="420"/>
        <end position="442"/>
    </location>
</feature>
<feature type="transmembrane region" description="Helical" evidence="11">
    <location>
        <begin position="389"/>
        <end position="408"/>
    </location>
</feature>
<keyword evidence="6" id="KW-0769">Symport</keyword>
<keyword evidence="5 11" id="KW-0812">Transmembrane</keyword>
<feature type="transmembrane region" description="Helical" evidence="11">
    <location>
        <begin position="174"/>
        <end position="207"/>
    </location>
</feature>
<evidence type="ECO:0000256" key="3">
    <source>
        <dbReference type="ARBA" id="ARBA00020150"/>
    </source>
</evidence>
<feature type="transmembrane region" description="Helical" evidence="11">
    <location>
        <begin position="136"/>
        <end position="153"/>
    </location>
</feature>
<reference evidence="12 13" key="1">
    <citation type="submission" date="2017-07" db="EMBL/GenBank/DDBJ databases">
        <title>Virgibacillus sp. LM2416.</title>
        <authorList>
            <person name="Tak E.J."/>
            <person name="Bae J.-W."/>
        </authorList>
    </citation>
    <scope>NUCLEOTIDE SEQUENCE [LARGE SCALE GENOMIC DNA]</scope>
    <source>
        <strain evidence="12 13">LM2416</strain>
    </source>
</reference>
<dbReference type="OrthoDB" id="9766267at2"/>
<accession>A0A220U3G8</accession>
<feature type="region of interest" description="Disordered" evidence="10">
    <location>
        <begin position="31"/>
        <end position="52"/>
    </location>
</feature>
<evidence type="ECO:0000256" key="1">
    <source>
        <dbReference type="ARBA" id="ARBA00004141"/>
    </source>
</evidence>
<sequence>MITATWDWLWDKHDQAKDLLSFFVRPNSSNIGKTDSSSKAKSSGGNGDGNKRSYKTPQLIGLFLGPILFILTLTLFSPEGLSGEGKGVLASTIWIAVWWMTEAIPIPATSLLPIILFPLTGGLDIGATTASYGDDTIFLFMGGFMIALAMEKWNLHKRIALSIISMIGTNTDRIILGFMVATGFLSMWISNTATAMMMVPIGLAIIYQVSEALKDDDAVDTSKENFGFGKALMLGIAYSASLGGIGTLIGTPPNTALAAAIDKFYGVELSFAKWMLFGVPIAWIFIIIAWVYLVKVAFPLKVKKLPGGRELIQSEKKKLGSASFEEKAVFVVFLLAALSWITRSFLLVHISENINDAVIAMTFAIVLFIIPSINKKGDHLLDWDTAVKLPWGILLLFGGGLAVAAGFVESGLSEWIGNQLSALEGVNLLIVMLVVATLVIFLTELTSNTATASMMYPIMASLALALNIHPFSVMIIAAVAASCAFMLPVATPPNAVVFGSGYLRIPDMAKAGFLLNIVGIILVTAAVYFYLPLAWGIDLSHLPDAFKN</sequence>
<keyword evidence="13" id="KW-1185">Reference proteome</keyword>
<keyword evidence="8 11" id="KW-0472">Membrane</keyword>
<feature type="transmembrane region" description="Helical" evidence="11">
    <location>
        <begin position="328"/>
        <end position="350"/>
    </location>
</feature>
<feature type="transmembrane region" description="Helical" evidence="11">
    <location>
        <begin position="462"/>
        <end position="490"/>
    </location>
</feature>
<keyword evidence="7 11" id="KW-1133">Transmembrane helix</keyword>
<dbReference type="PROSITE" id="PS01271">
    <property type="entry name" value="NA_SULFATE"/>
    <property type="match status" value="1"/>
</dbReference>
<name>A0A220U3G8_9BACI</name>
<feature type="compositionally biased region" description="Low complexity" evidence="10">
    <location>
        <begin position="32"/>
        <end position="43"/>
    </location>
</feature>
<evidence type="ECO:0000256" key="7">
    <source>
        <dbReference type="ARBA" id="ARBA00022989"/>
    </source>
</evidence>
<dbReference type="AlphaFoldDB" id="A0A220U3G8"/>
<feature type="transmembrane region" description="Helical" evidence="11">
    <location>
        <begin position="271"/>
        <end position="293"/>
    </location>
</feature>
<protein>
    <recommendedName>
        <fullName evidence="3">Sodium-dependent dicarboxylate transporter SdcS</fullName>
    </recommendedName>
    <alternativeName>
        <fullName evidence="9">Na(+)/dicarboxylate symporter</fullName>
    </alternativeName>
</protein>
<dbReference type="InterPro" id="IPR031312">
    <property type="entry name" value="Na/sul_symport_CS"/>
</dbReference>
<evidence type="ECO:0000256" key="8">
    <source>
        <dbReference type="ARBA" id="ARBA00023136"/>
    </source>
</evidence>
<evidence type="ECO:0000256" key="2">
    <source>
        <dbReference type="ARBA" id="ARBA00006772"/>
    </source>
</evidence>
<gene>
    <name evidence="12" type="ORF">CFK37_11310</name>
</gene>
<evidence type="ECO:0000256" key="10">
    <source>
        <dbReference type="SAM" id="MobiDB-lite"/>
    </source>
</evidence>
<organism evidence="12 13">
    <name type="scientific">Virgibacillus phasianinus</name>
    <dbReference type="NCBI Taxonomy" id="2017483"/>
    <lineage>
        <taxon>Bacteria</taxon>
        <taxon>Bacillati</taxon>
        <taxon>Bacillota</taxon>
        <taxon>Bacilli</taxon>
        <taxon>Bacillales</taxon>
        <taxon>Bacillaceae</taxon>
        <taxon>Virgibacillus</taxon>
    </lineage>
</organism>
<feature type="transmembrane region" description="Helical" evidence="11">
    <location>
        <begin position="59"/>
        <end position="76"/>
    </location>
</feature>
<feature type="transmembrane region" description="Helical" evidence="11">
    <location>
        <begin position="511"/>
        <end position="531"/>
    </location>
</feature>
<comment type="similarity">
    <text evidence="2">Belongs to the SLC13A/DASS transporter (TC 2.A.47) family. NADC subfamily.</text>
</comment>
<evidence type="ECO:0000256" key="9">
    <source>
        <dbReference type="ARBA" id="ARBA00031174"/>
    </source>
</evidence>
<comment type="subcellular location">
    <subcellularLocation>
        <location evidence="1">Membrane</location>
        <topology evidence="1">Multi-pass membrane protein</topology>
    </subcellularLocation>
</comment>